<feature type="binding site" evidence="5">
    <location>
        <position position="316"/>
    </location>
    <ligand>
        <name>substrate</name>
    </ligand>
</feature>
<comment type="caution">
    <text evidence="12">The sequence shown here is derived from an EMBL/GenBank/DDBJ whole genome shotgun (WGS) entry which is preliminary data.</text>
</comment>
<dbReference type="PRINTS" id="PR01181">
    <property type="entry name" value="DAPDCRBXLASE"/>
</dbReference>
<dbReference type="PROSITE" id="PS00879">
    <property type="entry name" value="ODR_DC_2_2"/>
    <property type="match status" value="1"/>
</dbReference>
<dbReference type="InterPro" id="IPR022644">
    <property type="entry name" value="De-COase2_N"/>
</dbReference>
<evidence type="ECO:0000256" key="8">
    <source>
        <dbReference type="RuleBase" id="RU003738"/>
    </source>
</evidence>
<comment type="similarity">
    <text evidence="5">Belongs to the Orn/Lys/Arg decarboxylase class-II family. LysA subfamily.</text>
</comment>
<feature type="binding site" evidence="5">
    <location>
        <position position="371"/>
    </location>
    <ligand>
        <name>substrate</name>
    </ligand>
</feature>
<keyword evidence="4 5" id="KW-0456">Lyase</keyword>
<dbReference type="Gene3D" id="3.20.20.10">
    <property type="entry name" value="Alanine racemase"/>
    <property type="match status" value="1"/>
</dbReference>
<feature type="modified residue" description="N6-(pyridoxal phosphate)lysine" evidence="5 7">
    <location>
        <position position="60"/>
    </location>
</feature>
<feature type="binding site" evidence="5">
    <location>
        <position position="312"/>
    </location>
    <ligand>
        <name>substrate</name>
    </ligand>
</feature>
<dbReference type="NCBIfam" id="TIGR01048">
    <property type="entry name" value="lysA"/>
    <property type="match status" value="1"/>
</dbReference>
<evidence type="ECO:0000256" key="1">
    <source>
        <dbReference type="ARBA" id="ARBA00001933"/>
    </source>
</evidence>
<feature type="domain" description="Orn/DAP/Arg decarboxylase 2 N-terminal" evidence="11">
    <location>
        <begin position="35"/>
        <end position="279"/>
    </location>
</feature>
<evidence type="ECO:0000256" key="6">
    <source>
        <dbReference type="NCBIfam" id="TIGR01048"/>
    </source>
</evidence>
<comment type="catalytic activity">
    <reaction evidence="5 8">
        <text>meso-2,6-diaminopimelate + H(+) = L-lysine + CO2</text>
        <dbReference type="Rhea" id="RHEA:15101"/>
        <dbReference type="ChEBI" id="CHEBI:15378"/>
        <dbReference type="ChEBI" id="CHEBI:16526"/>
        <dbReference type="ChEBI" id="CHEBI:32551"/>
        <dbReference type="ChEBI" id="CHEBI:57791"/>
        <dbReference type="EC" id="4.1.1.20"/>
    </reaction>
</comment>
<dbReference type="EMBL" id="NHSF01000059">
    <property type="protein sequence ID" value="MBK5930880.1"/>
    <property type="molecule type" value="Genomic_DNA"/>
</dbReference>
<keyword evidence="3 5" id="KW-0663">Pyridoxal phosphate</keyword>
<feature type="binding site" evidence="5">
    <location>
        <position position="239"/>
    </location>
    <ligand>
        <name>pyridoxal 5'-phosphate</name>
        <dbReference type="ChEBI" id="CHEBI:597326"/>
    </ligand>
</feature>
<keyword evidence="5" id="KW-0028">Amino-acid biosynthesis</keyword>
<evidence type="ECO:0000256" key="4">
    <source>
        <dbReference type="ARBA" id="ARBA00023239"/>
    </source>
</evidence>
<evidence type="ECO:0000259" key="10">
    <source>
        <dbReference type="Pfam" id="PF00278"/>
    </source>
</evidence>
<dbReference type="Gene3D" id="2.40.37.10">
    <property type="entry name" value="Lyase, Ornithine Decarboxylase, Chain A, domain 1"/>
    <property type="match status" value="1"/>
</dbReference>
<gene>
    <name evidence="5" type="primary">lysA</name>
    <name evidence="12" type="ORF">CCR82_10170</name>
</gene>
<dbReference type="AlphaFoldDB" id="A0AAJ0UG68"/>
<dbReference type="CDD" id="cd06828">
    <property type="entry name" value="PLPDE_III_DapDC"/>
    <property type="match status" value="1"/>
</dbReference>
<dbReference type="SUPFAM" id="SSF50621">
    <property type="entry name" value="Alanine racemase C-terminal domain-like"/>
    <property type="match status" value="1"/>
</dbReference>
<dbReference type="Proteomes" id="UP001296967">
    <property type="component" value="Unassembled WGS sequence"/>
</dbReference>
<dbReference type="HAMAP" id="MF_02120">
    <property type="entry name" value="LysA"/>
    <property type="match status" value="1"/>
</dbReference>
<evidence type="ECO:0000313" key="13">
    <source>
        <dbReference type="Proteomes" id="UP001296967"/>
    </source>
</evidence>
<evidence type="ECO:0000256" key="7">
    <source>
        <dbReference type="PIRSR" id="PIRSR600183-50"/>
    </source>
</evidence>
<feature type="compositionally biased region" description="Basic and acidic residues" evidence="9">
    <location>
        <begin position="324"/>
        <end position="338"/>
    </location>
</feature>
<feature type="active site" description="Proton donor" evidence="7">
    <location>
        <position position="370"/>
    </location>
</feature>
<dbReference type="GO" id="GO:0009089">
    <property type="term" value="P:lysine biosynthetic process via diaminopimelate"/>
    <property type="evidence" value="ECO:0007669"/>
    <property type="project" value="UniProtKB-UniRule"/>
</dbReference>
<keyword evidence="13" id="KW-1185">Reference proteome</keyword>
<dbReference type="PANTHER" id="PTHR43727">
    <property type="entry name" value="DIAMINOPIMELATE DECARBOXYLASE"/>
    <property type="match status" value="1"/>
</dbReference>
<evidence type="ECO:0000256" key="5">
    <source>
        <dbReference type="HAMAP-Rule" id="MF_02120"/>
    </source>
</evidence>
<evidence type="ECO:0000313" key="12">
    <source>
        <dbReference type="EMBL" id="MBK5930880.1"/>
    </source>
</evidence>
<protein>
    <recommendedName>
        <fullName evidence="5 6">Diaminopimelate decarboxylase</fullName>
        <shortName evidence="5">DAP decarboxylase</shortName>
        <shortName evidence="5">DAPDC</shortName>
        <ecNumber evidence="5 6">4.1.1.20</ecNumber>
    </recommendedName>
</protein>
<evidence type="ECO:0000256" key="3">
    <source>
        <dbReference type="ARBA" id="ARBA00022898"/>
    </source>
</evidence>
<dbReference type="PANTHER" id="PTHR43727:SF2">
    <property type="entry name" value="GROUP IV DECARBOXYLASE"/>
    <property type="match status" value="1"/>
</dbReference>
<evidence type="ECO:0000256" key="2">
    <source>
        <dbReference type="ARBA" id="ARBA00022793"/>
    </source>
</evidence>
<comment type="pathway">
    <text evidence="5 8">Amino-acid biosynthesis; L-lysine biosynthesis via DAP pathway; L-lysine from DL-2,6-diaminopimelate: step 1/1.</text>
</comment>
<dbReference type="Pfam" id="PF00278">
    <property type="entry name" value="Orn_DAP_Arg_deC"/>
    <property type="match status" value="1"/>
</dbReference>
<dbReference type="InterPro" id="IPR022653">
    <property type="entry name" value="De-COase2_pyr-phos_BS"/>
</dbReference>
<feature type="domain" description="Orn/DAP/Arg decarboxylase 2 C-terminal" evidence="10">
    <location>
        <begin position="29"/>
        <end position="396"/>
    </location>
</feature>
<dbReference type="InterPro" id="IPR029066">
    <property type="entry name" value="PLP-binding_barrel"/>
</dbReference>
<dbReference type="InterPro" id="IPR000183">
    <property type="entry name" value="Orn/DAP/Arg_de-COase"/>
</dbReference>
<feature type="binding site" evidence="5">
    <location>
        <position position="398"/>
    </location>
    <ligand>
        <name>substrate</name>
    </ligand>
</feature>
<comment type="subunit">
    <text evidence="5">Homodimer.</text>
</comment>
<keyword evidence="2 5" id="KW-0210">Decarboxylase</keyword>
<dbReference type="SUPFAM" id="SSF51419">
    <property type="entry name" value="PLP-binding barrel"/>
    <property type="match status" value="1"/>
</dbReference>
<dbReference type="InterPro" id="IPR002986">
    <property type="entry name" value="DAP_deCOOHase_LysA"/>
</dbReference>
<organism evidence="12 13">
    <name type="scientific">Halochromatium salexigens</name>
    <name type="common">Chromatium salexigens</name>
    <dbReference type="NCBI Taxonomy" id="49447"/>
    <lineage>
        <taxon>Bacteria</taxon>
        <taxon>Pseudomonadati</taxon>
        <taxon>Pseudomonadota</taxon>
        <taxon>Gammaproteobacteria</taxon>
        <taxon>Chromatiales</taxon>
        <taxon>Chromatiaceae</taxon>
        <taxon>Halochromatium</taxon>
    </lineage>
</organism>
<keyword evidence="5 8" id="KW-0457">Lysine biosynthesis</keyword>
<dbReference type="GO" id="GO:0030170">
    <property type="term" value="F:pyridoxal phosphate binding"/>
    <property type="evidence" value="ECO:0007669"/>
    <property type="project" value="UniProtKB-UniRule"/>
</dbReference>
<dbReference type="InterPro" id="IPR022643">
    <property type="entry name" value="De-COase2_C"/>
</dbReference>
<dbReference type="RefSeq" id="WP_201245711.1">
    <property type="nucleotide sequence ID" value="NZ_NHSF01000059.1"/>
</dbReference>
<name>A0AAJ0UG68_HALSE</name>
<comment type="cofactor">
    <cofactor evidence="1 5 7 8">
        <name>pyridoxal 5'-phosphate</name>
        <dbReference type="ChEBI" id="CHEBI:597326"/>
    </cofactor>
</comment>
<dbReference type="EC" id="4.1.1.20" evidence="5 6"/>
<reference evidence="12" key="1">
    <citation type="submission" date="2017-05" db="EMBL/GenBank/DDBJ databases">
        <authorList>
            <person name="Imhoff J.F."/>
            <person name="Rahn T."/>
            <person name="Kuenzel S."/>
            <person name="Neulinger S.C."/>
        </authorList>
    </citation>
    <scope>NUCLEOTIDE SEQUENCE</scope>
    <source>
        <strain evidence="12">DSM 4395</strain>
    </source>
</reference>
<dbReference type="InterPro" id="IPR009006">
    <property type="entry name" value="Ala_racemase/Decarboxylase_C"/>
</dbReference>
<dbReference type="GO" id="GO:0008836">
    <property type="term" value="F:diaminopimelate decarboxylase activity"/>
    <property type="evidence" value="ECO:0007669"/>
    <property type="project" value="UniProtKB-UniRule"/>
</dbReference>
<sequence length="442" mass="47709">MDHFHYQGNQLHAEQVPLQAIAERFGTPCYVYSRATLSRHWRAFDDALGTRPHLICFAVKANSNLAVLNLLARLGAGFDIVSVGELERVLAAGGDPGKVIFSGVGKRADEIERALEVGIRCFNVESESELARINALAIERGVVAPVSLRVNPDVDAQSHPYISTGLKENKFGIDIEAAEAVYRHAAEQPGLRVVGIDCHIGSQLTSLGPFIDALERVLLLADRLAAQGITIEHLDLGGGLGIRYTDEDPPLPAAYAAALSERLGARAFEVILEPGRAIAGNAGVLLTRVEYLKPTPTHRFAIVDAAMNDLLRPALYGAEQEIVPVRRPDPDPKSELRPDSTPAPVADQAADPNTRPTPSPELYEIVGPVCETGDFLGRARRLALAEGDLLAIRGSGAYGFSMSSNYNSRPRAAEVMVDGDQAHLVRRRETLSELFAGEETLP</sequence>
<comment type="function">
    <text evidence="5">Specifically catalyzes the decarboxylation of meso-diaminopimelate (meso-DAP) to L-lysine.</text>
</comment>
<feature type="region of interest" description="Disordered" evidence="9">
    <location>
        <begin position="321"/>
        <end position="362"/>
    </location>
</feature>
<dbReference type="PROSITE" id="PS00878">
    <property type="entry name" value="ODR_DC_2_1"/>
    <property type="match status" value="1"/>
</dbReference>
<dbReference type="PRINTS" id="PR01179">
    <property type="entry name" value="ODADCRBXLASE"/>
</dbReference>
<dbReference type="FunFam" id="3.20.20.10:FF:000003">
    <property type="entry name" value="Diaminopimelate decarboxylase"/>
    <property type="match status" value="1"/>
</dbReference>
<evidence type="ECO:0000256" key="9">
    <source>
        <dbReference type="SAM" id="MobiDB-lite"/>
    </source>
</evidence>
<reference evidence="12" key="2">
    <citation type="journal article" date="2020" name="Microorganisms">
        <title>Osmotic Adaptation and Compatible Solute Biosynthesis of Phototrophic Bacteria as Revealed from Genome Analyses.</title>
        <authorList>
            <person name="Imhoff J.F."/>
            <person name="Rahn T."/>
            <person name="Kunzel S."/>
            <person name="Keller A."/>
            <person name="Neulinger S.C."/>
        </authorList>
    </citation>
    <scope>NUCLEOTIDE SEQUENCE</scope>
    <source>
        <strain evidence="12">DSM 4395</strain>
    </source>
</reference>
<evidence type="ECO:0000259" key="11">
    <source>
        <dbReference type="Pfam" id="PF02784"/>
    </source>
</evidence>
<dbReference type="InterPro" id="IPR022657">
    <property type="entry name" value="De-COase2_CS"/>
</dbReference>
<feature type="binding site" evidence="5">
    <location>
        <position position="276"/>
    </location>
    <ligand>
        <name>substrate</name>
    </ligand>
</feature>
<dbReference type="Pfam" id="PF02784">
    <property type="entry name" value="Orn_Arg_deC_N"/>
    <property type="match status" value="1"/>
</dbReference>
<accession>A0AAJ0UG68</accession>
<feature type="binding site" evidence="5">
    <location>
        <position position="398"/>
    </location>
    <ligand>
        <name>pyridoxal 5'-phosphate</name>
        <dbReference type="ChEBI" id="CHEBI:597326"/>
    </ligand>
</feature>
<proteinExistence type="inferred from homology"/>
<feature type="binding site" evidence="5">
    <location>
        <begin position="273"/>
        <end position="276"/>
    </location>
    <ligand>
        <name>pyridoxal 5'-phosphate</name>
        <dbReference type="ChEBI" id="CHEBI:597326"/>
    </ligand>
</feature>